<evidence type="ECO:0000256" key="2">
    <source>
        <dbReference type="ARBA" id="ARBA00006683"/>
    </source>
</evidence>
<reference evidence="10" key="1">
    <citation type="submission" date="2020-10" db="EMBL/GenBank/DDBJ databases">
        <authorList>
            <person name="Gilroy R."/>
        </authorList>
    </citation>
    <scope>NUCLEOTIDE SEQUENCE</scope>
    <source>
        <strain evidence="10">CHK123-3438</strain>
    </source>
</reference>
<feature type="transmembrane region" description="Helical" evidence="8">
    <location>
        <begin position="183"/>
        <end position="203"/>
    </location>
</feature>
<feature type="transmembrane region" description="Helical" evidence="8">
    <location>
        <begin position="24"/>
        <end position="46"/>
    </location>
</feature>
<feature type="domain" description="Polysaccharide chain length determinant N-terminal" evidence="9">
    <location>
        <begin position="10"/>
        <end position="98"/>
    </location>
</feature>
<evidence type="ECO:0000256" key="3">
    <source>
        <dbReference type="ARBA" id="ARBA00022475"/>
    </source>
</evidence>
<evidence type="ECO:0000256" key="5">
    <source>
        <dbReference type="ARBA" id="ARBA00022989"/>
    </source>
</evidence>
<dbReference type="GO" id="GO:0004713">
    <property type="term" value="F:protein tyrosine kinase activity"/>
    <property type="evidence" value="ECO:0007669"/>
    <property type="project" value="TreeGrafter"/>
</dbReference>
<organism evidence="10 11">
    <name type="scientific">Candidatus Caccovicinus merdipullorum</name>
    <dbReference type="NCBI Taxonomy" id="2840724"/>
    <lineage>
        <taxon>Bacteria</taxon>
        <taxon>Bacillati</taxon>
        <taxon>Bacillota</taxon>
        <taxon>Clostridia</taxon>
        <taxon>Eubacteriales</taxon>
        <taxon>Candidatus Caccovicinus</taxon>
    </lineage>
</organism>
<evidence type="ECO:0000256" key="8">
    <source>
        <dbReference type="SAM" id="Phobius"/>
    </source>
</evidence>
<dbReference type="PANTHER" id="PTHR32309">
    <property type="entry name" value="TYROSINE-PROTEIN KINASE"/>
    <property type="match status" value="1"/>
</dbReference>
<dbReference type="Pfam" id="PF02706">
    <property type="entry name" value="Wzz"/>
    <property type="match status" value="1"/>
</dbReference>
<dbReference type="GO" id="GO:0005886">
    <property type="term" value="C:plasma membrane"/>
    <property type="evidence" value="ECO:0007669"/>
    <property type="project" value="UniProtKB-SubCell"/>
</dbReference>
<gene>
    <name evidence="10" type="ORF">IAB60_01320</name>
</gene>
<dbReference type="Proteomes" id="UP000886860">
    <property type="component" value="Unassembled WGS sequence"/>
</dbReference>
<dbReference type="InterPro" id="IPR050445">
    <property type="entry name" value="Bact_polysacc_biosynth/exp"/>
</dbReference>
<keyword evidence="3" id="KW-1003">Cell membrane</keyword>
<feature type="compositionally biased region" description="Basic and acidic residues" evidence="7">
    <location>
        <begin position="230"/>
        <end position="239"/>
    </location>
</feature>
<comment type="caution">
    <text evidence="10">The sequence shown here is derived from an EMBL/GenBank/DDBJ whole genome shotgun (WGS) entry which is preliminary data.</text>
</comment>
<evidence type="ECO:0000313" key="10">
    <source>
        <dbReference type="EMBL" id="HIT40734.1"/>
    </source>
</evidence>
<evidence type="ECO:0000256" key="4">
    <source>
        <dbReference type="ARBA" id="ARBA00022692"/>
    </source>
</evidence>
<keyword evidence="6 8" id="KW-0472">Membrane</keyword>
<name>A0A9D1KED9_9FIRM</name>
<dbReference type="InterPro" id="IPR003856">
    <property type="entry name" value="LPS_length_determ_N"/>
</dbReference>
<dbReference type="EMBL" id="DVKS01000024">
    <property type="protein sequence ID" value="HIT40734.1"/>
    <property type="molecule type" value="Genomic_DNA"/>
</dbReference>
<sequence>MGKYDNDEVEIDLMELFFELKKRIWIIAAAVLVAAAAFGAYSKFVMVPQYTSTSMLYILSKETTLTSLADLQIGSQLTNDYKVLVTSRPVLNQVLENLNVDPNYLNYRQLRDKITIDNPTDTRIMNITVQDKNPIDAKAYADEIASTASTYIAEIMEMTPPKIVEEGEVPTVPISPSIKKNTLLGGVAGGILACGIIVLMTIMNDTIKDEEDVERYLELTVLAAIPVHSSESRGAKGAKEQPVNDNGKRKSRKKNQ</sequence>
<keyword evidence="4 8" id="KW-0812">Transmembrane</keyword>
<evidence type="ECO:0000256" key="7">
    <source>
        <dbReference type="SAM" id="MobiDB-lite"/>
    </source>
</evidence>
<accession>A0A9D1KED9</accession>
<evidence type="ECO:0000313" key="11">
    <source>
        <dbReference type="Proteomes" id="UP000886860"/>
    </source>
</evidence>
<dbReference type="AlphaFoldDB" id="A0A9D1KED9"/>
<keyword evidence="5 8" id="KW-1133">Transmembrane helix</keyword>
<evidence type="ECO:0000259" key="9">
    <source>
        <dbReference type="Pfam" id="PF02706"/>
    </source>
</evidence>
<protein>
    <submittedName>
        <fullName evidence="10">Polysaccharide export protein</fullName>
    </submittedName>
</protein>
<feature type="region of interest" description="Disordered" evidence="7">
    <location>
        <begin position="230"/>
        <end position="256"/>
    </location>
</feature>
<comment type="similarity">
    <text evidence="2">Belongs to the CpsC/CapA family.</text>
</comment>
<reference evidence="10" key="2">
    <citation type="journal article" date="2021" name="PeerJ">
        <title>Extensive microbial diversity within the chicken gut microbiome revealed by metagenomics and culture.</title>
        <authorList>
            <person name="Gilroy R."/>
            <person name="Ravi A."/>
            <person name="Getino M."/>
            <person name="Pursley I."/>
            <person name="Horton D.L."/>
            <person name="Alikhan N.F."/>
            <person name="Baker D."/>
            <person name="Gharbi K."/>
            <person name="Hall N."/>
            <person name="Watson M."/>
            <person name="Adriaenssens E.M."/>
            <person name="Foster-Nyarko E."/>
            <person name="Jarju S."/>
            <person name="Secka A."/>
            <person name="Antonio M."/>
            <person name="Oren A."/>
            <person name="Chaudhuri R.R."/>
            <person name="La Ragione R."/>
            <person name="Hildebrand F."/>
            <person name="Pallen M.J."/>
        </authorList>
    </citation>
    <scope>NUCLEOTIDE SEQUENCE</scope>
    <source>
        <strain evidence="10">CHK123-3438</strain>
    </source>
</reference>
<evidence type="ECO:0000256" key="1">
    <source>
        <dbReference type="ARBA" id="ARBA00004651"/>
    </source>
</evidence>
<proteinExistence type="inferred from homology"/>
<comment type="subcellular location">
    <subcellularLocation>
        <location evidence="1">Cell membrane</location>
        <topology evidence="1">Multi-pass membrane protein</topology>
    </subcellularLocation>
</comment>
<dbReference type="PANTHER" id="PTHR32309:SF13">
    <property type="entry name" value="FERRIC ENTEROBACTIN TRANSPORT PROTEIN FEPE"/>
    <property type="match status" value="1"/>
</dbReference>
<evidence type="ECO:0000256" key="6">
    <source>
        <dbReference type="ARBA" id="ARBA00023136"/>
    </source>
</evidence>